<proteinExistence type="inferred from homology"/>
<keyword evidence="2" id="KW-0805">Transcription regulation</keyword>
<keyword evidence="8" id="KW-1185">Reference proteome</keyword>
<evidence type="ECO:0000313" key="7">
    <source>
        <dbReference type="EMBL" id="TWR31575.1"/>
    </source>
</evidence>
<sequence length="195" mass="22620">MSELEVLTERELLDKVALGDEHAFSVLFRNYSQQLGNHIYRITESMELAEEIVSDVFMKIWMNRETLDTVLSFKAFLYVSSKNHALNCLRKVAKERAFQVSIDESSVVFEVADINEPNNYYALIDEAINHLPPQQQKAYLLSRHDRLKYDEIARKMGLSRETVKKYIQASTLSITNFIQANIDVIMMVLLTSLFF</sequence>
<comment type="similarity">
    <text evidence="1">Belongs to the sigma-70 factor family. ECF subfamily.</text>
</comment>
<dbReference type="InterPro" id="IPR039425">
    <property type="entry name" value="RNA_pol_sigma-70-like"/>
</dbReference>
<protein>
    <submittedName>
        <fullName evidence="7">Sigma-70 family RNA polymerase sigma factor</fullName>
    </submittedName>
</protein>
<keyword evidence="3" id="KW-0731">Sigma factor</keyword>
<dbReference type="NCBIfam" id="TIGR02937">
    <property type="entry name" value="sigma70-ECF"/>
    <property type="match status" value="1"/>
</dbReference>
<dbReference type="Proteomes" id="UP000320042">
    <property type="component" value="Unassembled WGS sequence"/>
</dbReference>
<dbReference type="Gene3D" id="1.10.10.10">
    <property type="entry name" value="Winged helix-like DNA-binding domain superfamily/Winged helix DNA-binding domain"/>
    <property type="match status" value="1"/>
</dbReference>
<gene>
    <name evidence="7" type="ORF">FPZ43_03630</name>
</gene>
<dbReference type="OrthoDB" id="799938at2"/>
<dbReference type="PANTHER" id="PTHR43133:SF46">
    <property type="entry name" value="RNA POLYMERASE SIGMA-70 FACTOR ECF SUBFAMILY"/>
    <property type="match status" value="1"/>
</dbReference>
<comment type="caution">
    <text evidence="7">The sequence shown here is derived from an EMBL/GenBank/DDBJ whole genome shotgun (WGS) entry which is preliminary data.</text>
</comment>
<dbReference type="GO" id="GO:0016987">
    <property type="term" value="F:sigma factor activity"/>
    <property type="evidence" value="ECO:0007669"/>
    <property type="project" value="UniProtKB-KW"/>
</dbReference>
<dbReference type="EMBL" id="VOEJ01000001">
    <property type="protein sequence ID" value="TWR31575.1"/>
    <property type="molecule type" value="Genomic_DNA"/>
</dbReference>
<evidence type="ECO:0000256" key="2">
    <source>
        <dbReference type="ARBA" id="ARBA00023015"/>
    </source>
</evidence>
<dbReference type="InterPro" id="IPR013324">
    <property type="entry name" value="RNA_pol_sigma_r3/r4-like"/>
</dbReference>
<dbReference type="Pfam" id="PF08281">
    <property type="entry name" value="Sigma70_r4_2"/>
    <property type="match status" value="1"/>
</dbReference>
<dbReference type="InterPro" id="IPR007627">
    <property type="entry name" value="RNA_pol_sigma70_r2"/>
</dbReference>
<evidence type="ECO:0000313" key="8">
    <source>
        <dbReference type="Proteomes" id="UP000320042"/>
    </source>
</evidence>
<dbReference type="RefSeq" id="WP_146380472.1">
    <property type="nucleotide sequence ID" value="NZ_VOEJ01000001.1"/>
</dbReference>
<accession>A0A563UJP7</accession>
<name>A0A563UJP7_9SPHI</name>
<evidence type="ECO:0000256" key="1">
    <source>
        <dbReference type="ARBA" id="ARBA00010641"/>
    </source>
</evidence>
<dbReference type="GO" id="GO:0003677">
    <property type="term" value="F:DNA binding"/>
    <property type="evidence" value="ECO:0007669"/>
    <property type="project" value="InterPro"/>
</dbReference>
<feature type="domain" description="RNA polymerase sigma factor 70 region 4 type 2" evidence="6">
    <location>
        <begin position="123"/>
        <end position="168"/>
    </location>
</feature>
<evidence type="ECO:0000256" key="3">
    <source>
        <dbReference type="ARBA" id="ARBA00023082"/>
    </source>
</evidence>
<dbReference type="InterPro" id="IPR014284">
    <property type="entry name" value="RNA_pol_sigma-70_dom"/>
</dbReference>
<dbReference type="InterPro" id="IPR036388">
    <property type="entry name" value="WH-like_DNA-bd_sf"/>
</dbReference>
<dbReference type="AlphaFoldDB" id="A0A563UJP7"/>
<reference evidence="7 8" key="1">
    <citation type="submission" date="2019-07" db="EMBL/GenBank/DDBJ databases">
        <authorList>
            <person name="Kim J."/>
        </authorList>
    </citation>
    <scope>NUCLEOTIDE SEQUENCE [LARGE SCALE GENOMIC DNA]</scope>
    <source>
        <strain evidence="8">dk17</strain>
    </source>
</reference>
<dbReference type="SUPFAM" id="SSF88946">
    <property type="entry name" value="Sigma2 domain of RNA polymerase sigma factors"/>
    <property type="match status" value="1"/>
</dbReference>
<dbReference type="InterPro" id="IPR013325">
    <property type="entry name" value="RNA_pol_sigma_r2"/>
</dbReference>
<dbReference type="SUPFAM" id="SSF88659">
    <property type="entry name" value="Sigma3 and sigma4 domains of RNA polymerase sigma factors"/>
    <property type="match status" value="1"/>
</dbReference>
<evidence type="ECO:0000256" key="4">
    <source>
        <dbReference type="ARBA" id="ARBA00023163"/>
    </source>
</evidence>
<dbReference type="InterPro" id="IPR013249">
    <property type="entry name" value="RNA_pol_sigma70_r4_t2"/>
</dbReference>
<dbReference type="PANTHER" id="PTHR43133">
    <property type="entry name" value="RNA POLYMERASE ECF-TYPE SIGMA FACTO"/>
    <property type="match status" value="1"/>
</dbReference>
<feature type="domain" description="RNA polymerase sigma-70 region 2" evidence="5">
    <location>
        <begin position="27"/>
        <end position="92"/>
    </location>
</feature>
<evidence type="ECO:0000259" key="5">
    <source>
        <dbReference type="Pfam" id="PF04542"/>
    </source>
</evidence>
<dbReference type="Pfam" id="PF04542">
    <property type="entry name" value="Sigma70_r2"/>
    <property type="match status" value="1"/>
</dbReference>
<evidence type="ECO:0000259" key="6">
    <source>
        <dbReference type="Pfam" id="PF08281"/>
    </source>
</evidence>
<keyword evidence="4" id="KW-0804">Transcription</keyword>
<organism evidence="7 8">
    <name type="scientific">Mucilaginibacter pallidiroseus</name>
    <dbReference type="NCBI Taxonomy" id="2599295"/>
    <lineage>
        <taxon>Bacteria</taxon>
        <taxon>Pseudomonadati</taxon>
        <taxon>Bacteroidota</taxon>
        <taxon>Sphingobacteriia</taxon>
        <taxon>Sphingobacteriales</taxon>
        <taxon>Sphingobacteriaceae</taxon>
        <taxon>Mucilaginibacter</taxon>
    </lineage>
</organism>
<dbReference type="GO" id="GO:0006352">
    <property type="term" value="P:DNA-templated transcription initiation"/>
    <property type="evidence" value="ECO:0007669"/>
    <property type="project" value="InterPro"/>
</dbReference>
<dbReference type="Gene3D" id="1.10.1740.10">
    <property type="match status" value="1"/>
</dbReference>